<reference evidence="7" key="1">
    <citation type="submission" date="2015-03" db="EMBL/GenBank/DDBJ databases">
        <authorList>
            <consortium name="Pathogen Informatics"/>
        </authorList>
    </citation>
    <scope>NUCLEOTIDE SEQUENCE [LARGE SCALE GENOMIC DNA]</scope>
    <source>
        <strain evidence="7">NCTC11134</strain>
    </source>
</reference>
<dbReference type="Pfam" id="PF00440">
    <property type="entry name" value="TetR_N"/>
    <property type="match status" value="1"/>
</dbReference>
<dbReference type="InterPro" id="IPR036271">
    <property type="entry name" value="Tet_transcr_reg_TetR-rel_C_sf"/>
</dbReference>
<dbReference type="SUPFAM" id="SSF48498">
    <property type="entry name" value="Tetracyclin repressor-like, C-terminal domain"/>
    <property type="match status" value="1"/>
</dbReference>
<evidence type="ECO:0000256" key="4">
    <source>
        <dbReference type="PROSITE-ProRule" id="PRU00335"/>
    </source>
</evidence>
<evidence type="ECO:0000256" key="3">
    <source>
        <dbReference type="ARBA" id="ARBA00023163"/>
    </source>
</evidence>
<dbReference type="AlphaFoldDB" id="A0A0H5NPM6"/>
<dbReference type="KEGG" id="nfr:ERS450000_02159"/>
<feature type="domain" description="HTH tetR-type" evidence="5">
    <location>
        <begin position="7"/>
        <end position="67"/>
    </location>
</feature>
<dbReference type="GO" id="GO:0000976">
    <property type="term" value="F:transcription cis-regulatory region binding"/>
    <property type="evidence" value="ECO:0007669"/>
    <property type="project" value="TreeGrafter"/>
</dbReference>
<evidence type="ECO:0000313" key="6">
    <source>
        <dbReference type="EMBL" id="CRY77069.1"/>
    </source>
</evidence>
<protein>
    <submittedName>
        <fullName evidence="6">Putative DNA-binding transcriptional regulator</fullName>
    </submittedName>
</protein>
<proteinExistence type="predicted"/>
<evidence type="ECO:0000313" key="7">
    <source>
        <dbReference type="Proteomes" id="UP000057820"/>
    </source>
</evidence>
<keyword evidence="2 4" id="KW-0238">DNA-binding</keyword>
<keyword evidence="1" id="KW-0805">Transcription regulation</keyword>
<evidence type="ECO:0000256" key="2">
    <source>
        <dbReference type="ARBA" id="ARBA00023125"/>
    </source>
</evidence>
<name>A0A0H5NPM6_NOCFR</name>
<dbReference type="PANTHER" id="PTHR30055:SF234">
    <property type="entry name" value="HTH-TYPE TRANSCRIPTIONAL REGULATOR BETI"/>
    <property type="match status" value="1"/>
</dbReference>
<organism evidence="6 7">
    <name type="scientific">Nocardia farcinica</name>
    <dbReference type="NCBI Taxonomy" id="37329"/>
    <lineage>
        <taxon>Bacteria</taxon>
        <taxon>Bacillati</taxon>
        <taxon>Actinomycetota</taxon>
        <taxon>Actinomycetes</taxon>
        <taxon>Mycobacteriales</taxon>
        <taxon>Nocardiaceae</taxon>
        <taxon>Nocardia</taxon>
    </lineage>
</organism>
<dbReference type="GO" id="GO:0003700">
    <property type="term" value="F:DNA-binding transcription factor activity"/>
    <property type="evidence" value="ECO:0007669"/>
    <property type="project" value="TreeGrafter"/>
</dbReference>
<sequence>MARIPAAERRADLVAAAVRMIAAHGVDGATTRRIAQEANAPLATLHYCFATKEVLFAAVFEYVAGLYRDVLTRSDIHDDVEPTARALMRGVTEWYVENPDLGAAIVELISWARRQEDKQAEIVYTEAFATMREILGNAAARAGRRIGPDTIDALSYILSALSDGFALNWIVFADRAAARRQIELTVAALDTWMAANLDGGPDAQAPEPEPTRRSLVSWVSLD</sequence>
<dbReference type="PROSITE" id="PS50977">
    <property type="entry name" value="HTH_TETR_2"/>
    <property type="match status" value="1"/>
</dbReference>
<evidence type="ECO:0000256" key="1">
    <source>
        <dbReference type="ARBA" id="ARBA00023015"/>
    </source>
</evidence>
<dbReference type="SUPFAM" id="SSF46689">
    <property type="entry name" value="Homeodomain-like"/>
    <property type="match status" value="1"/>
</dbReference>
<dbReference type="InterPro" id="IPR050109">
    <property type="entry name" value="HTH-type_TetR-like_transc_reg"/>
</dbReference>
<evidence type="ECO:0000259" key="5">
    <source>
        <dbReference type="PROSITE" id="PS50977"/>
    </source>
</evidence>
<dbReference type="InterPro" id="IPR001647">
    <property type="entry name" value="HTH_TetR"/>
</dbReference>
<dbReference type="RefSeq" id="WP_060592334.1">
    <property type="nucleotide sequence ID" value="NZ_CP031418.1"/>
</dbReference>
<dbReference type="EMBL" id="LN868938">
    <property type="protein sequence ID" value="CRY77069.1"/>
    <property type="molecule type" value="Genomic_DNA"/>
</dbReference>
<accession>A0A0H5NPM6</accession>
<dbReference type="Gene3D" id="1.10.357.10">
    <property type="entry name" value="Tetracycline Repressor, domain 2"/>
    <property type="match status" value="1"/>
</dbReference>
<gene>
    <name evidence="6" type="ORF">ERS450000_02159</name>
</gene>
<dbReference type="InterPro" id="IPR009057">
    <property type="entry name" value="Homeodomain-like_sf"/>
</dbReference>
<feature type="DNA-binding region" description="H-T-H motif" evidence="4">
    <location>
        <begin position="30"/>
        <end position="49"/>
    </location>
</feature>
<keyword evidence="3" id="KW-0804">Transcription</keyword>
<dbReference type="PANTHER" id="PTHR30055">
    <property type="entry name" value="HTH-TYPE TRANSCRIPTIONAL REGULATOR RUTR"/>
    <property type="match status" value="1"/>
</dbReference>
<dbReference type="Proteomes" id="UP000057820">
    <property type="component" value="Chromosome 1"/>
</dbReference>